<evidence type="ECO:0000313" key="1">
    <source>
        <dbReference type="EMBL" id="MBL0742454.1"/>
    </source>
</evidence>
<name>A0ABS1KSL4_9BACT</name>
<dbReference type="SUPFAM" id="SSF53448">
    <property type="entry name" value="Nucleotide-diphospho-sugar transferases"/>
    <property type="match status" value="1"/>
</dbReference>
<dbReference type="InterPro" id="IPR029044">
    <property type="entry name" value="Nucleotide-diphossugar_trans"/>
</dbReference>
<dbReference type="RefSeq" id="WP_202010701.1">
    <property type="nucleotide sequence ID" value="NZ_JAERRB010000004.1"/>
</dbReference>
<keyword evidence="2" id="KW-1185">Reference proteome</keyword>
<organism evidence="1 2">
    <name type="scientific">Chryseolinea lacunae</name>
    <dbReference type="NCBI Taxonomy" id="2801331"/>
    <lineage>
        <taxon>Bacteria</taxon>
        <taxon>Pseudomonadati</taxon>
        <taxon>Bacteroidota</taxon>
        <taxon>Cytophagia</taxon>
        <taxon>Cytophagales</taxon>
        <taxon>Fulvivirgaceae</taxon>
        <taxon>Chryseolinea</taxon>
    </lineage>
</organism>
<evidence type="ECO:0000313" key="2">
    <source>
        <dbReference type="Proteomes" id="UP000613030"/>
    </source>
</evidence>
<dbReference type="EMBL" id="JAERRB010000004">
    <property type="protein sequence ID" value="MBL0742454.1"/>
    <property type="molecule type" value="Genomic_DNA"/>
</dbReference>
<protein>
    <submittedName>
        <fullName evidence="1">Nucleotide-diphospho-sugar transferase</fullName>
    </submittedName>
</protein>
<sequence length="312" mass="36007">MLDTPILLIVFNRPDTTRQVFDAIRRAKPRRLFVACDGPRPNHPTDGERSERVRAITSRVDWDCDVKTLFRETNLGCGIGPAHAITWFFQHVEQGVILEDDCLPGDGFFLFCATLLEKYKHDERIQSIAGTNPFGKWSRKNESYFFSRQSGIWGWATWRRAWKEYDFYVARWGDEVVRSMFEARIPHLLEREAYRIGLEKAYSRVGVTWWDYQWIFARVISSRLGIVPSVNLVSNIGFGDGATHTHDPASALAALPLYDLPFPFVHPEAIMIDEEYDEKYSQTFYSVSSATKAQKVKTLIRKIVKTSGKKKK</sequence>
<accession>A0ABS1KSL4</accession>
<dbReference type="Gene3D" id="3.90.550.10">
    <property type="entry name" value="Spore Coat Polysaccharide Biosynthesis Protein SpsA, Chain A"/>
    <property type="match status" value="1"/>
</dbReference>
<reference evidence="1 2" key="1">
    <citation type="submission" date="2021-01" db="EMBL/GenBank/DDBJ databases">
        <title>Chryseolinea sp. Jin1 Genome sequencing and assembly.</title>
        <authorList>
            <person name="Kim I."/>
        </authorList>
    </citation>
    <scope>NUCLEOTIDE SEQUENCE [LARGE SCALE GENOMIC DNA]</scope>
    <source>
        <strain evidence="1 2">Jin1</strain>
    </source>
</reference>
<dbReference type="GO" id="GO:0016740">
    <property type="term" value="F:transferase activity"/>
    <property type="evidence" value="ECO:0007669"/>
    <property type="project" value="UniProtKB-KW"/>
</dbReference>
<dbReference type="Proteomes" id="UP000613030">
    <property type="component" value="Unassembled WGS sequence"/>
</dbReference>
<comment type="caution">
    <text evidence="1">The sequence shown here is derived from an EMBL/GenBank/DDBJ whole genome shotgun (WGS) entry which is preliminary data.</text>
</comment>
<proteinExistence type="predicted"/>
<keyword evidence="1" id="KW-0808">Transferase</keyword>
<gene>
    <name evidence="1" type="ORF">JI741_14600</name>
</gene>